<dbReference type="InterPro" id="IPR029052">
    <property type="entry name" value="Metallo-depent_PP-like"/>
</dbReference>
<gene>
    <name evidence="4" type="ORF">FHX40_1362</name>
</gene>
<sequence length="898" mass="98051">MAETDATPPDAPDRDTPDAAAAEPAARAARAAAPGGATPATPPTDAPDAPAENPVEGPVVSLPELSLVLLVGVSGSGKSTFARRHFAPTQVISSDFCRGLVSDDETDQSATADAFDVLHHIVGVRLRRGLLTVVDATNVQHEARRRLLDLARNHDVLADAIVLDVPEGVAAARNAGRPDRDFGRHVIARQRRDLRRSLPRMDREGFRRVHVLRGVEQIDAARVVFERAWTDRRDLTGPFDIIGDVHGCRAELEALLTRLGWRIDRDEHGRPYGASHPEGRIAVFVGDLVDRGPDTPGVLRLVMGMVEAGTALCVCGNHEQKLARALAGRKVTISHGLRESLDQLAACPPEFTEAARRFLDGLISHYRLDGGRLVVAHAGLKEEYHGRASARVRSFALYGDTTGETDEYGLPVRRPWAEEYRGRAMVVYGHTPTLRPEWVNNTICVDTGCVFGGSLTALRYPERELVSVPAERVWFEPVRPLAAPAVRREPGTLDIRDVQGTRHVETRFGVTVKVREENAAAALEIMSRFAVDPRWLVYLPPTMAPAETSALEHYLEHPAEALAEYAAAGVAEVVCEEKHMGSRAVVVLARDAAVAESRFGVADATGMVYTRTGRPFFDDPALTEELVGRLRARVAEAGLWQELDTGWLVLDCELLPWSAKAGELIREQYAAVGAAALAALPEALAALDAAAGRGLDVGGLRDRTRRRLENAARFRDAYARYCGPVSGLDGIGLAPFQILAAEGRVLAVERPHSWHLETLARLATGDGLIIPTRHVYVALADEASRRAATGWWEELTDAGGEGMVVKPLAPPTGRVQPGVKVRGREYLRIIYGPDYTEPEQMRELRHRALGKKRSMALREYALGLEALTRLVEGEPLWRVHEPVFAVLALESEPVDPRL</sequence>
<dbReference type="SUPFAM" id="SSF56091">
    <property type="entry name" value="DNA ligase/mRNA capping enzyme, catalytic domain"/>
    <property type="match status" value="1"/>
</dbReference>
<dbReference type="CDD" id="cd07423">
    <property type="entry name" value="MPP_Prp_like"/>
    <property type="match status" value="1"/>
</dbReference>
<accession>A0A543IVU8</accession>
<feature type="compositionally biased region" description="Low complexity" evidence="1">
    <location>
        <begin position="18"/>
        <end position="39"/>
    </location>
</feature>
<keyword evidence="4" id="KW-0418">Kinase</keyword>
<dbReference type="PANTHER" id="PTHR42850:SF7">
    <property type="entry name" value="BIS(5'-NUCLEOSYL)-TETRAPHOSPHATASE PRPE [ASYMMETRICAL]"/>
    <property type="match status" value="1"/>
</dbReference>
<evidence type="ECO:0000313" key="5">
    <source>
        <dbReference type="Proteomes" id="UP000319213"/>
    </source>
</evidence>
<keyword evidence="4" id="KW-0808">Transferase</keyword>
<evidence type="ECO:0000259" key="2">
    <source>
        <dbReference type="Pfam" id="PF00149"/>
    </source>
</evidence>
<organism evidence="4 5">
    <name type="scientific">Thermopolyspora flexuosa</name>
    <dbReference type="NCBI Taxonomy" id="103836"/>
    <lineage>
        <taxon>Bacteria</taxon>
        <taxon>Bacillati</taxon>
        <taxon>Actinomycetota</taxon>
        <taxon>Actinomycetes</taxon>
        <taxon>Streptosporangiales</taxon>
        <taxon>Streptosporangiaceae</taxon>
        <taxon>Thermopolyspora</taxon>
    </lineage>
</organism>
<feature type="compositionally biased region" description="Low complexity" evidence="1">
    <location>
        <begin position="46"/>
        <end position="57"/>
    </location>
</feature>
<proteinExistence type="predicted"/>
<dbReference type="OrthoDB" id="9807890at2"/>
<feature type="domain" description="Polynucleotide kinase-phosphatase ligase" evidence="3">
    <location>
        <begin position="521"/>
        <end position="893"/>
    </location>
</feature>
<dbReference type="Gene3D" id="3.60.21.10">
    <property type="match status" value="1"/>
</dbReference>
<dbReference type="Pfam" id="PF16542">
    <property type="entry name" value="PNKP_ligase"/>
    <property type="match status" value="1"/>
</dbReference>
<dbReference type="Pfam" id="PF00149">
    <property type="entry name" value="Metallophos"/>
    <property type="match status" value="1"/>
</dbReference>
<dbReference type="GO" id="GO:0005737">
    <property type="term" value="C:cytoplasm"/>
    <property type="evidence" value="ECO:0007669"/>
    <property type="project" value="TreeGrafter"/>
</dbReference>
<dbReference type="Pfam" id="PF13671">
    <property type="entry name" value="AAA_33"/>
    <property type="match status" value="1"/>
</dbReference>
<reference evidence="4 5" key="1">
    <citation type="submission" date="2019-06" db="EMBL/GenBank/DDBJ databases">
        <title>Sequencing the genomes of 1000 actinobacteria strains.</title>
        <authorList>
            <person name="Klenk H.-P."/>
        </authorList>
    </citation>
    <scope>NUCLEOTIDE SEQUENCE [LARGE SCALE GENOMIC DNA]</scope>
    <source>
        <strain evidence="4 5">DSM 43186</strain>
    </source>
</reference>
<dbReference type="RefSeq" id="WP_142258814.1">
    <property type="nucleotide sequence ID" value="NZ_BMPV01000003.1"/>
</dbReference>
<dbReference type="Gene3D" id="3.30.470.30">
    <property type="entry name" value="DNA ligase/mRNA capping enzyme"/>
    <property type="match status" value="2"/>
</dbReference>
<comment type="caution">
    <text evidence="4">The sequence shown here is derived from an EMBL/GenBank/DDBJ whole genome shotgun (WGS) entry which is preliminary data.</text>
</comment>
<evidence type="ECO:0000256" key="1">
    <source>
        <dbReference type="SAM" id="MobiDB-lite"/>
    </source>
</evidence>
<protein>
    <submittedName>
        <fullName evidence="4">Polynucleotide kinase-phosphatase</fullName>
    </submittedName>
</protein>
<dbReference type="GO" id="GO:0016791">
    <property type="term" value="F:phosphatase activity"/>
    <property type="evidence" value="ECO:0007669"/>
    <property type="project" value="TreeGrafter"/>
</dbReference>
<dbReference type="AlphaFoldDB" id="A0A543IVU8"/>
<dbReference type="Gene3D" id="3.40.50.300">
    <property type="entry name" value="P-loop containing nucleotide triphosphate hydrolases"/>
    <property type="match status" value="1"/>
</dbReference>
<dbReference type="PANTHER" id="PTHR42850">
    <property type="entry name" value="METALLOPHOSPHOESTERASE"/>
    <property type="match status" value="1"/>
</dbReference>
<dbReference type="InterPro" id="IPR032380">
    <property type="entry name" value="PNKP_ligase_dom"/>
</dbReference>
<dbReference type="EMBL" id="VFPQ01000001">
    <property type="protein sequence ID" value="TQM74681.1"/>
    <property type="molecule type" value="Genomic_DNA"/>
</dbReference>
<dbReference type="SUPFAM" id="SSF56300">
    <property type="entry name" value="Metallo-dependent phosphatases"/>
    <property type="match status" value="1"/>
</dbReference>
<dbReference type="Proteomes" id="UP000319213">
    <property type="component" value="Unassembled WGS sequence"/>
</dbReference>
<dbReference type="InterPro" id="IPR027417">
    <property type="entry name" value="P-loop_NTPase"/>
</dbReference>
<dbReference type="GO" id="GO:0016301">
    <property type="term" value="F:kinase activity"/>
    <property type="evidence" value="ECO:0007669"/>
    <property type="project" value="UniProtKB-KW"/>
</dbReference>
<feature type="region of interest" description="Disordered" evidence="1">
    <location>
        <begin position="1"/>
        <end position="57"/>
    </location>
</feature>
<name>A0A543IVU8_9ACTN</name>
<dbReference type="InterPro" id="IPR041780">
    <property type="entry name" value="MPP_PrpE-like"/>
</dbReference>
<feature type="domain" description="Calcineurin-like phosphoesterase" evidence="2">
    <location>
        <begin position="238"/>
        <end position="432"/>
    </location>
</feature>
<keyword evidence="5" id="KW-1185">Reference proteome</keyword>
<dbReference type="InterPro" id="IPR004843">
    <property type="entry name" value="Calcineurin-like_PHP"/>
</dbReference>
<evidence type="ECO:0000313" key="4">
    <source>
        <dbReference type="EMBL" id="TQM74681.1"/>
    </source>
</evidence>
<dbReference type="SUPFAM" id="SSF52540">
    <property type="entry name" value="P-loop containing nucleoside triphosphate hydrolases"/>
    <property type="match status" value="1"/>
</dbReference>
<dbReference type="InterPro" id="IPR050126">
    <property type="entry name" value="Ap4A_hydrolase"/>
</dbReference>
<evidence type="ECO:0000259" key="3">
    <source>
        <dbReference type="Pfam" id="PF16542"/>
    </source>
</evidence>
<dbReference type="InterPro" id="IPR024028">
    <property type="entry name" value="PNKP_bac"/>
</dbReference>
<dbReference type="NCBIfam" id="TIGR04075">
    <property type="entry name" value="bacter_Pnkp"/>
    <property type="match status" value="1"/>
</dbReference>